<evidence type="ECO:0000256" key="13">
    <source>
        <dbReference type="SAM" id="MobiDB-lite"/>
    </source>
</evidence>
<dbReference type="InterPro" id="IPR007867">
    <property type="entry name" value="GMC_OxRtase_C"/>
</dbReference>
<dbReference type="GO" id="GO:0050660">
    <property type="term" value="F:flavin adenine dinucleotide binding"/>
    <property type="evidence" value="ECO:0007669"/>
    <property type="project" value="InterPro"/>
</dbReference>
<dbReference type="Pfam" id="PF00732">
    <property type="entry name" value="GMC_oxred_N"/>
    <property type="match status" value="1"/>
</dbReference>
<feature type="domain" description="Glucose-methanol-choline oxidoreductase C-terminal" evidence="15">
    <location>
        <begin position="455"/>
        <end position="573"/>
    </location>
</feature>
<feature type="region of interest" description="Disordered" evidence="13">
    <location>
        <begin position="1"/>
        <end position="23"/>
    </location>
</feature>
<organism evidence="16 17">
    <name type="scientific">Rhizoctonia solani</name>
    <dbReference type="NCBI Taxonomy" id="456999"/>
    <lineage>
        <taxon>Eukaryota</taxon>
        <taxon>Fungi</taxon>
        <taxon>Dikarya</taxon>
        <taxon>Basidiomycota</taxon>
        <taxon>Agaricomycotina</taxon>
        <taxon>Agaricomycetes</taxon>
        <taxon>Cantharellales</taxon>
        <taxon>Ceratobasidiaceae</taxon>
        <taxon>Rhizoctonia</taxon>
    </lineage>
</organism>
<comment type="similarity">
    <text evidence="3">Belongs to the GMC oxidoreductase family.</text>
</comment>
<sequence length="590" mass="64676">MATAEKWRSKVAKSGTRGNPKPLKTDVFIAGSGPIGCTFAQEILNHAQDANVLMVEVGSQDSAIIGQHHKNSIKKISTRSVGCYEANKLRVAYARLVNVIKGALQPVSVPPAPTYMPALGAEAWSPGPGQRLVSAFHNPNQTPELNLPGCAITRTVGGMATHWTCACPKPHAQEREACPLPSDEFDSLLQEAEKLLGVNKDQYDLSVRHSLVKYVLQESFDPNRTGIVDNLPLAVKRNKNPAYVTWSGSNTILGGYAEGKHARFDLRPEHKLLGFIREGTTQTTNLRAGSGAIRLALVKDIGNDVYYAIEAKAFVVACGAIGTPQILWNSGFGLDEAKTNETRELPALGHYLAEQSIAFCQVVLKRELVEDIEDNENLDDNHRNRCIAHHAKFPQDPIHIPFADPEPQVTIPYTTDTPWHTQIHRDAFSYGDVGPKADPRLIVDLRWFGRQEINRDNYVTFSSTNTDIYSMPQATFNVTRSKNDARTDHEMMASMCNVAQKLGAYLPGSAPQFMAPGLALHITGTTRLGKSEEDSVANQYSQVHNHKNLYVGGNGVIPDSTACNPTLTSVAYALRAAREIIKDLNKGQEP</sequence>
<evidence type="ECO:0000256" key="6">
    <source>
        <dbReference type="ARBA" id="ARBA00016408"/>
    </source>
</evidence>
<evidence type="ECO:0000256" key="1">
    <source>
        <dbReference type="ARBA" id="ARBA00000827"/>
    </source>
</evidence>
<dbReference type="InterPro" id="IPR036188">
    <property type="entry name" value="FAD/NAD-bd_sf"/>
</dbReference>
<keyword evidence="8" id="KW-0274">FAD</keyword>
<evidence type="ECO:0000256" key="11">
    <source>
        <dbReference type="ARBA" id="ARBA00031159"/>
    </source>
</evidence>
<evidence type="ECO:0000256" key="9">
    <source>
        <dbReference type="ARBA" id="ARBA00023002"/>
    </source>
</evidence>
<keyword evidence="7" id="KW-0285">Flavoprotein</keyword>
<dbReference type="SUPFAM" id="SSF51905">
    <property type="entry name" value="FAD/NAD(P)-binding domain"/>
    <property type="match status" value="1"/>
</dbReference>
<dbReference type="InterPro" id="IPR051473">
    <property type="entry name" value="P2Ox-like"/>
</dbReference>
<name>A0A8H3DDI6_9AGAM</name>
<dbReference type="SUPFAM" id="SSF54373">
    <property type="entry name" value="FAD-linked reductases, C-terminal domain"/>
    <property type="match status" value="1"/>
</dbReference>
<dbReference type="PANTHER" id="PTHR42784:SF1">
    <property type="entry name" value="PYRANOSE 2-OXIDASE"/>
    <property type="match status" value="1"/>
</dbReference>
<proteinExistence type="inferred from homology"/>
<evidence type="ECO:0000256" key="8">
    <source>
        <dbReference type="ARBA" id="ARBA00022827"/>
    </source>
</evidence>
<evidence type="ECO:0000256" key="2">
    <source>
        <dbReference type="ARBA" id="ARBA00001974"/>
    </source>
</evidence>
<dbReference type="InterPro" id="IPR012814">
    <property type="entry name" value="P2OX"/>
</dbReference>
<dbReference type="AlphaFoldDB" id="A0A8H3DDI6"/>
<evidence type="ECO:0000256" key="3">
    <source>
        <dbReference type="ARBA" id="ARBA00010790"/>
    </source>
</evidence>
<dbReference type="Proteomes" id="UP000663850">
    <property type="component" value="Unassembled WGS sequence"/>
</dbReference>
<dbReference type="Gene3D" id="3.50.50.60">
    <property type="entry name" value="FAD/NAD(P)-binding domain"/>
    <property type="match status" value="2"/>
</dbReference>
<evidence type="ECO:0000256" key="5">
    <source>
        <dbReference type="ARBA" id="ARBA00013082"/>
    </source>
</evidence>
<comment type="caution">
    <text evidence="16">The sequence shown here is derived from an EMBL/GenBank/DDBJ whole genome shotgun (WGS) entry which is preliminary data.</text>
</comment>
<dbReference type="EC" id="1.1.3.10" evidence="5"/>
<dbReference type="PANTHER" id="PTHR42784">
    <property type="entry name" value="PYRANOSE 2-OXIDASE"/>
    <property type="match status" value="1"/>
</dbReference>
<evidence type="ECO:0000313" key="17">
    <source>
        <dbReference type="Proteomes" id="UP000663850"/>
    </source>
</evidence>
<protein>
    <recommendedName>
        <fullName evidence="6">Pyranose 2-oxidase</fullName>
        <ecNumber evidence="5">1.1.3.10</ecNumber>
    </recommendedName>
    <alternativeName>
        <fullName evidence="11">FAD-oxidoreductase</fullName>
    </alternativeName>
    <alternativeName>
        <fullName evidence="10">Glucose 2-oxidase</fullName>
    </alternativeName>
    <alternativeName>
        <fullName evidence="12">Pyranose:oxygen 2-oxidoreductase</fullName>
    </alternativeName>
</protein>
<evidence type="ECO:0000256" key="7">
    <source>
        <dbReference type="ARBA" id="ARBA00022630"/>
    </source>
</evidence>
<evidence type="ECO:0000256" key="10">
    <source>
        <dbReference type="ARBA" id="ARBA00030508"/>
    </source>
</evidence>
<reference evidence="16" key="1">
    <citation type="submission" date="2021-01" db="EMBL/GenBank/DDBJ databases">
        <authorList>
            <person name="Kaushik A."/>
        </authorList>
    </citation>
    <scope>NUCLEOTIDE SEQUENCE</scope>
    <source>
        <strain evidence="16">Type strain: AG8-Rh-89/</strain>
    </source>
</reference>
<accession>A0A8H3DDI6</accession>
<evidence type="ECO:0000259" key="14">
    <source>
        <dbReference type="Pfam" id="PF00732"/>
    </source>
</evidence>
<dbReference type="EMBL" id="CAJMWZ010006513">
    <property type="protein sequence ID" value="CAE6523447.1"/>
    <property type="molecule type" value="Genomic_DNA"/>
</dbReference>
<dbReference type="NCBIfam" id="TIGR02462">
    <property type="entry name" value="pyranose_ox"/>
    <property type="match status" value="1"/>
</dbReference>
<dbReference type="GO" id="GO:0050233">
    <property type="term" value="F:pyranose oxidase activity"/>
    <property type="evidence" value="ECO:0007669"/>
    <property type="project" value="UniProtKB-EC"/>
</dbReference>
<dbReference type="Pfam" id="PF05199">
    <property type="entry name" value="GMC_oxred_C"/>
    <property type="match status" value="1"/>
</dbReference>
<evidence type="ECO:0000256" key="4">
    <source>
        <dbReference type="ARBA" id="ARBA00011881"/>
    </source>
</evidence>
<gene>
    <name evidence="16" type="ORF">RDB_LOCUS121028</name>
</gene>
<evidence type="ECO:0000256" key="12">
    <source>
        <dbReference type="ARBA" id="ARBA00031330"/>
    </source>
</evidence>
<keyword evidence="9" id="KW-0560">Oxidoreductase</keyword>
<comment type="catalytic activity">
    <reaction evidence="1">
        <text>D-glucose + O2 = 2-dehydro-D-glucose + H2O2</text>
        <dbReference type="Rhea" id="RHEA:10552"/>
        <dbReference type="ChEBI" id="CHEBI:4167"/>
        <dbReference type="ChEBI" id="CHEBI:15379"/>
        <dbReference type="ChEBI" id="CHEBI:16240"/>
        <dbReference type="ChEBI" id="CHEBI:16609"/>
        <dbReference type="EC" id="1.1.3.10"/>
    </reaction>
</comment>
<dbReference type="InterPro" id="IPR000172">
    <property type="entry name" value="GMC_OxRdtase_N"/>
</dbReference>
<evidence type="ECO:0000259" key="15">
    <source>
        <dbReference type="Pfam" id="PF05199"/>
    </source>
</evidence>
<feature type="domain" description="Glucose-methanol-choline oxidoreductase N-terminal" evidence="14">
    <location>
        <begin position="307"/>
        <end position="352"/>
    </location>
</feature>
<comment type="subunit">
    <text evidence="4">Homotetramer.</text>
</comment>
<comment type="cofactor">
    <cofactor evidence="2">
        <name>FAD</name>
        <dbReference type="ChEBI" id="CHEBI:57692"/>
    </cofactor>
</comment>
<evidence type="ECO:0000313" key="16">
    <source>
        <dbReference type="EMBL" id="CAE6523447.1"/>
    </source>
</evidence>